<dbReference type="GeneID" id="63935024"/>
<dbReference type="PANTHER" id="PTHR33393">
    <property type="entry name" value="POLYGLUTAMINE SYNTHESIS ACCESSORY PROTEIN RV0574C-RELATED"/>
    <property type="match status" value="1"/>
</dbReference>
<dbReference type="Gene3D" id="3.60.21.10">
    <property type="match status" value="1"/>
</dbReference>
<sequence>MKKNKRLSPREWLLKQSKRHKRRNTLSTAIVLLIALILLIFAVRAIHVDPVKSDAKSGNSIRLTYLGDITLNKHIRQNNLNEVFKGVRDALDHSDFSTGSLIVNEFSKNQKEDMNKNLENIMFLRKHNIKSVNLINESIDNIQATALMRKVDSQAGYNFLTGNGSNPINSKTVQQNVKGKKIANVSFTDIESNYTKSLKNTTSISLDPDIFYPLIKKLKENNNYVVVNVDWGIPNERNVTTRQKEYAHALADAGADVIIGHNSVVQRVEKYKHTPIFYSLGNTTSDDFLSKNQKGMVVQQDWNGAHNKFHITPIQSKDGKISKDDMNKMDHVRFKNNIKDKSIDLKSDNSGGYTFEY</sequence>
<keyword evidence="4" id="KW-1185">Reference proteome</keyword>
<evidence type="ECO:0000256" key="1">
    <source>
        <dbReference type="ARBA" id="ARBA00005662"/>
    </source>
</evidence>
<dbReference type="SMART" id="SM00854">
    <property type="entry name" value="PGA_cap"/>
    <property type="match status" value="1"/>
</dbReference>
<feature type="domain" description="Capsule synthesis protein CapA" evidence="2">
    <location>
        <begin position="62"/>
        <end position="287"/>
    </location>
</feature>
<dbReference type="EMBL" id="UHDZ01000001">
    <property type="protein sequence ID" value="SUM68339.1"/>
    <property type="molecule type" value="Genomic_DNA"/>
</dbReference>
<name>A0A380H068_9STAP</name>
<evidence type="ECO:0000313" key="4">
    <source>
        <dbReference type="Proteomes" id="UP000255425"/>
    </source>
</evidence>
<reference evidence="3 4" key="1">
    <citation type="submission" date="2018-06" db="EMBL/GenBank/DDBJ databases">
        <authorList>
            <consortium name="Pathogen Informatics"/>
            <person name="Doyle S."/>
        </authorList>
    </citation>
    <scope>NUCLEOTIDE SEQUENCE [LARGE SCALE GENOMIC DNA]</scope>
    <source>
        <strain evidence="3 4">NCTC11807</strain>
    </source>
</reference>
<protein>
    <submittedName>
        <fullName evidence="3">Poly-gamma-glutamate synthesis protein PgsA</fullName>
    </submittedName>
</protein>
<dbReference type="Pfam" id="PF09587">
    <property type="entry name" value="PGA_cap"/>
    <property type="match status" value="1"/>
</dbReference>
<accession>A0A380H068</accession>
<organism evidence="3 4">
    <name type="scientific">Staphylococcus saccharolyticus</name>
    <dbReference type="NCBI Taxonomy" id="33028"/>
    <lineage>
        <taxon>Bacteria</taxon>
        <taxon>Bacillati</taxon>
        <taxon>Bacillota</taxon>
        <taxon>Bacilli</taxon>
        <taxon>Bacillales</taxon>
        <taxon>Staphylococcaceae</taxon>
        <taxon>Staphylococcus</taxon>
    </lineage>
</organism>
<proteinExistence type="inferred from homology"/>
<comment type="similarity">
    <text evidence="1">Belongs to the CapA family.</text>
</comment>
<dbReference type="RefSeq" id="WP_115312664.1">
    <property type="nucleotide sequence ID" value="NZ_CP066042.1"/>
</dbReference>
<gene>
    <name evidence="3" type="ORF">NCTC11807_00508</name>
</gene>
<dbReference type="InterPro" id="IPR052169">
    <property type="entry name" value="CW_Biosynth-Accessory"/>
</dbReference>
<dbReference type="Proteomes" id="UP000255425">
    <property type="component" value="Unassembled WGS sequence"/>
</dbReference>
<dbReference type="SUPFAM" id="SSF56300">
    <property type="entry name" value="Metallo-dependent phosphatases"/>
    <property type="match status" value="1"/>
</dbReference>
<dbReference type="AlphaFoldDB" id="A0A380H068"/>
<dbReference type="PANTHER" id="PTHR33393:SF11">
    <property type="entry name" value="POLYGLUTAMINE SYNTHESIS ACCESSORY PROTEIN RV0574C-RELATED"/>
    <property type="match status" value="1"/>
</dbReference>
<evidence type="ECO:0000313" key="3">
    <source>
        <dbReference type="EMBL" id="SUM68339.1"/>
    </source>
</evidence>
<dbReference type="InterPro" id="IPR029052">
    <property type="entry name" value="Metallo-depent_PP-like"/>
</dbReference>
<dbReference type="InterPro" id="IPR019079">
    <property type="entry name" value="Capsule_synth_CapA"/>
</dbReference>
<evidence type="ECO:0000259" key="2">
    <source>
        <dbReference type="SMART" id="SM00854"/>
    </source>
</evidence>